<name>A0A5J4ZG79_9ASTE</name>
<dbReference type="EMBL" id="CM018051">
    <property type="protein sequence ID" value="KAA8517565.1"/>
    <property type="molecule type" value="Genomic_DNA"/>
</dbReference>
<dbReference type="PANTHER" id="PTHR32370">
    <property type="entry name" value="OS12G0117600 PROTEIN"/>
    <property type="match status" value="1"/>
</dbReference>
<dbReference type="AlphaFoldDB" id="A0A5J4ZG79"/>
<dbReference type="Proteomes" id="UP000325577">
    <property type="component" value="Linkage Group LG8"/>
</dbReference>
<dbReference type="Gene3D" id="3.30.710.10">
    <property type="entry name" value="Potassium Channel Kv1.1, Chain A"/>
    <property type="match status" value="1"/>
</dbReference>
<gene>
    <name evidence="3" type="ORF">F0562_017805</name>
</gene>
<sequence length="141" mass="15596">MKSKRRLSSKRKSLRCCSRVKVRSNMVSESSVTSFNRPPTPKFCNSFANRIFSDVAGDITIAIDGESFLLHKFPLVSRSGKIRKMVADGKDSNVSKLELLNFPGGPQTFELAAKFCYGMNFEITSCKCSPSALCCRIPGND</sequence>
<protein>
    <recommendedName>
        <fullName evidence="2">BTB domain-containing protein</fullName>
    </recommendedName>
</protein>
<dbReference type="SUPFAM" id="SSF54695">
    <property type="entry name" value="POZ domain"/>
    <property type="match status" value="1"/>
</dbReference>
<evidence type="ECO:0000259" key="2">
    <source>
        <dbReference type="PROSITE" id="PS50097"/>
    </source>
</evidence>
<reference evidence="3 4" key="1">
    <citation type="submission" date="2019-09" db="EMBL/GenBank/DDBJ databases">
        <title>A chromosome-level genome assembly of the Chinese tupelo Nyssa sinensis.</title>
        <authorList>
            <person name="Yang X."/>
            <person name="Kang M."/>
            <person name="Yang Y."/>
            <person name="Xiong H."/>
            <person name="Wang M."/>
            <person name="Zhang Z."/>
            <person name="Wang Z."/>
            <person name="Wu H."/>
            <person name="Ma T."/>
            <person name="Liu J."/>
            <person name="Xi Z."/>
        </authorList>
    </citation>
    <scope>NUCLEOTIDE SEQUENCE [LARGE SCALE GENOMIC DNA]</scope>
    <source>
        <strain evidence="3">J267</strain>
        <tissue evidence="3">Leaf</tissue>
    </source>
</reference>
<evidence type="ECO:0000313" key="4">
    <source>
        <dbReference type="Proteomes" id="UP000325577"/>
    </source>
</evidence>
<comment type="pathway">
    <text evidence="1">Protein modification; protein ubiquitination.</text>
</comment>
<proteinExistence type="predicted"/>
<dbReference type="InterPro" id="IPR000210">
    <property type="entry name" value="BTB/POZ_dom"/>
</dbReference>
<feature type="domain" description="BTB" evidence="2">
    <location>
        <begin position="57"/>
        <end position="125"/>
    </location>
</feature>
<dbReference type="InterPro" id="IPR011333">
    <property type="entry name" value="SKP1/BTB/POZ_sf"/>
</dbReference>
<organism evidence="3 4">
    <name type="scientific">Nyssa sinensis</name>
    <dbReference type="NCBI Taxonomy" id="561372"/>
    <lineage>
        <taxon>Eukaryota</taxon>
        <taxon>Viridiplantae</taxon>
        <taxon>Streptophyta</taxon>
        <taxon>Embryophyta</taxon>
        <taxon>Tracheophyta</taxon>
        <taxon>Spermatophyta</taxon>
        <taxon>Magnoliopsida</taxon>
        <taxon>eudicotyledons</taxon>
        <taxon>Gunneridae</taxon>
        <taxon>Pentapetalae</taxon>
        <taxon>asterids</taxon>
        <taxon>Cornales</taxon>
        <taxon>Nyssaceae</taxon>
        <taxon>Nyssa</taxon>
    </lineage>
</organism>
<accession>A0A5J4ZG79</accession>
<evidence type="ECO:0000313" key="3">
    <source>
        <dbReference type="EMBL" id="KAA8517565.1"/>
    </source>
</evidence>
<dbReference type="PROSITE" id="PS50097">
    <property type="entry name" value="BTB"/>
    <property type="match status" value="1"/>
</dbReference>
<keyword evidence="4" id="KW-1185">Reference proteome</keyword>
<dbReference type="InterPro" id="IPR043454">
    <property type="entry name" value="NPH3/RPT2-like"/>
</dbReference>
<evidence type="ECO:0000256" key="1">
    <source>
        <dbReference type="ARBA" id="ARBA00004906"/>
    </source>
</evidence>
<dbReference type="OrthoDB" id="624345at2759"/>